<comment type="caution">
    <text evidence="1">The sequence shown here is derived from an EMBL/GenBank/DDBJ whole genome shotgun (WGS) entry which is preliminary data.</text>
</comment>
<keyword evidence="2" id="KW-1185">Reference proteome</keyword>
<accession>A0A1R3GPP4</accession>
<proteinExistence type="predicted"/>
<dbReference type="Gramene" id="OMO60007">
    <property type="protein sequence ID" value="OMO60007"/>
    <property type="gene ID" value="CCACVL1_24474"/>
</dbReference>
<feature type="non-terminal residue" evidence="1">
    <location>
        <position position="34"/>
    </location>
</feature>
<dbReference type="AlphaFoldDB" id="A0A1R3GPP4"/>
<evidence type="ECO:0000313" key="1">
    <source>
        <dbReference type="EMBL" id="OMO60007.1"/>
    </source>
</evidence>
<dbReference type="Proteomes" id="UP000188268">
    <property type="component" value="Unassembled WGS sequence"/>
</dbReference>
<protein>
    <submittedName>
        <fullName evidence="1">Uncharacterized protein</fullName>
    </submittedName>
</protein>
<evidence type="ECO:0000313" key="2">
    <source>
        <dbReference type="Proteomes" id="UP000188268"/>
    </source>
</evidence>
<name>A0A1R3GPP4_COCAP</name>
<sequence length="34" mass="3623">MEDGWGDGVAIRSFLAASNGGQNCRNIPPLFCPE</sequence>
<dbReference type="EMBL" id="AWWV01013801">
    <property type="protein sequence ID" value="OMO60007.1"/>
    <property type="molecule type" value="Genomic_DNA"/>
</dbReference>
<gene>
    <name evidence="1" type="ORF">CCACVL1_24474</name>
</gene>
<organism evidence="1 2">
    <name type="scientific">Corchorus capsularis</name>
    <name type="common">Jute</name>
    <dbReference type="NCBI Taxonomy" id="210143"/>
    <lineage>
        <taxon>Eukaryota</taxon>
        <taxon>Viridiplantae</taxon>
        <taxon>Streptophyta</taxon>
        <taxon>Embryophyta</taxon>
        <taxon>Tracheophyta</taxon>
        <taxon>Spermatophyta</taxon>
        <taxon>Magnoliopsida</taxon>
        <taxon>eudicotyledons</taxon>
        <taxon>Gunneridae</taxon>
        <taxon>Pentapetalae</taxon>
        <taxon>rosids</taxon>
        <taxon>malvids</taxon>
        <taxon>Malvales</taxon>
        <taxon>Malvaceae</taxon>
        <taxon>Grewioideae</taxon>
        <taxon>Apeibeae</taxon>
        <taxon>Corchorus</taxon>
    </lineage>
</organism>
<reference evidence="1 2" key="1">
    <citation type="submission" date="2013-09" db="EMBL/GenBank/DDBJ databases">
        <title>Corchorus capsularis genome sequencing.</title>
        <authorList>
            <person name="Alam M."/>
            <person name="Haque M.S."/>
            <person name="Islam M.S."/>
            <person name="Emdad E.M."/>
            <person name="Islam M.M."/>
            <person name="Ahmed B."/>
            <person name="Halim A."/>
            <person name="Hossen Q.M.M."/>
            <person name="Hossain M.Z."/>
            <person name="Ahmed R."/>
            <person name="Khan M.M."/>
            <person name="Islam R."/>
            <person name="Rashid M.M."/>
            <person name="Khan S.A."/>
            <person name="Rahman M.S."/>
            <person name="Alam M."/>
        </authorList>
    </citation>
    <scope>NUCLEOTIDE SEQUENCE [LARGE SCALE GENOMIC DNA]</scope>
    <source>
        <strain evidence="2">cv. CVL-1</strain>
        <tissue evidence="1">Whole seedling</tissue>
    </source>
</reference>